<evidence type="ECO:0000313" key="3">
    <source>
        <dbReference type="EMBL" id="KAL3772428.1"/>
    </source>
</evidence>
<dbReference type="AlphaFoldDB" id="A0ABD3N8J4"/>
<gene>
    <name evidence="3" type="ORF">ACHAWU_005605</name>
</gene>
<organism evidence="3 4">
    <name type="scientific">Discostella pseudostelligera</name>
    <dbReference type="NCBI Taxonomy" id="259834"/>
    <lineage>
        <taxon>Eukaryota</taxon>
        <taxon>Sar</taxon>
        <taxon>Stramenopiles</taxon>
        <taxon>Ochrophyta</taxon>
        <taxon>Bacillariophyta</taxon>
        <taxon>Coscinodiscophyceae</taxon>
        <taxon>Thalassiosirophycidae</taxon>
        <taxon>Stephanodiscales</taxon>
        <taxon>Stephanodiscaceae</taxon>
        <taxon>Discostella</taxon>
    </lineage>
</organism>
<dbReference type="EMBL" id="JALLBG020000011">
    <property type="protein sequence ID" value="KAL3772428.1"/>
    <property type="molecule type" value="Genomic_DNA"/>
</dbReference>
<accession>A0ABD3N8J4</accession>
<dbReference type="InterPro" id="IPR029063">
    <property type="entry name" value="SAM-dependent_MTases_sf"/>
</dbReference>
<dbReference type="InterPro" id="IPR025714">
    <property type="entry name" value="Methyltranfer_dom"/>
</dbReference>
<evidence type="ECO:0000313" key="4">
    <source>
        <dbReference type="Proteomes" id="UP001530293"/>
    </source>
</evidence>
<keyword evidence="4" id="KW-1185">Reference proteome</keyword>
<dbReference type="Pfam" id="PF13679">
    <property type="entry name" value="Methyltransf_32"/>
    <property type="match status" value="1"/>
</dbReference>
<name>A0ABD3N8J4_9STRA</name>
<feature type="region of interest" description="Disordered" evidence="1">
    <location>
        <begin position="36"/>
        <end position="58"/>
    </location>
</feature>
<dbReference type="PANTHER" id="PTHR13369">
    <property type="match status" value="1"/>
</dbReference>
<evidence type="ECO:0000256" key="1">
    <source>
        <dbReference type="SAM" id="MobiDB-lite"/>
    </source>
</evidence>
<evidence type="ECO:0000259" key="2">
    <source>
        <dbReference type="Pfam" id="PF13679"/>
    </source>
</evidence>
<protein>
    <recommendedName>
        <fullName evidence="2">Methyltransferase domain-containing protein</fullName>
    </recommendedName>
</protein>
<dbReference type="SUPFAM" id="SSF53335">
    <property type="entry name" value="S-adenosyl-L-methionine-dependent methyltransferases"/>
    <property type="match status" value="1"/>
</dbReference>
<proteinExistence type="predicted"/>
<dbReference type="PANTHER" id="PTHR13369:SF0">
    <property type="entry name" value="GLUTATHIONE S-TRANSFERASE C-TERMINAL DOMAIN-CONTAINING PROTEIN"/>
    <property type="match status" value="1"/>
</dbReference>
<sequence length="468" mass="51920">MISATPLLLLLSFDINKHDVRFRSCNERLYSFISNHSNESENNEDPSSSRWQRRTAKRRQRMEELLQSVEDGGLHLLPSISSFPTVHIGTPTLRIPSSSMINWDTIHPDLDPMQGGKINHNANGSGEFQYKNNNRRGLRKRGQVQAFHFILSSILNAYCAKMTQSSGGGVTIIDAGCGAGNLAIALAGLLHLPTNNANDSDINLNILAVDVNNEALDRLSQRVAQSQSMAENTQQLLPSQTTLTTCCADLANHKYIKSQIPPHHDVIVVSLHACGAASDMAMNLAYQCNNAPFVVCPCCTAKSLTKRDVDLISNEDVGNDSTDMKDKQQQRQFIVNPQASRHRSGATSDIQYPRSNWLTTKLSLTTDQEDPPVPLESKYTTLAKVADVGLGPQTPTQQREQQRRAKRIIEYDRLMSASERQYGYDTRLMRIDDQDDDPRVYSYGKGEVLLGALKDSLAANVLLRLPSS</sequence>
<comment type="caution">
    <text evidence="3">The sequence shown here is derived from an EMBL/GenBank/DDBJ whole genome shotgun (WGS) entry which is preliminary data.</text>
</comment>
<dbReference type="Proteomes" id="UP001530293">
    <property type="component" value="Unassembled WGS sequence"/>
</dbReference>
<dbReference type="Gene3D" id="3.40.50.150">
    <property type="entry name" value="Vaccinia Virus protein VP39"/>
    <property type="match status" value="1"/>
</dbReference>
<feature type="domain" description="Methyltransferase" evidence="2">
    <location>
        <begin position="139"/>
        <end position="302"/>
    </location>
</feature>
<reference evidence="3 4" key="1">
    <citation type="submission" date="2024-10" db="EMBL/GenBank/DDBJ databases">
        <title>Updated reference genomes for cyclostephanoid diatoms.</title>
        <authorList>
            <person name="Roberts W.R."/>
            <person name="Alverson A.J."/>
        </authorList>
    </citation>
    <scope>NUCLEOTIDE SEQUENCE [LARGE SCALE GENOMIC DNA]</scope>
    <source>
        <strain evidence="3 4">AJA232-27</strain>
    </source>
</reference>